<name>A0A1Y0SUP6_9CAUD</name>
<organism evidence="1 2">
    <name type="scientific">Pseudomonas phage Noxifer</name>
    <dbReference type="NCBI Taxonomy" id="2006684"/>
    <lineage>
        <taxon>Viruses</taxon>
        <taxon>Duplodnaviria</taxon>
        <taxon>Heunggongvirae</taxon>
        <taxon>Uroviricota</taxon>
        <taxon>Caudoviricetes</taxon>
        <taxon>Chimalliviridae</taxon>
        <taxon>Noxifervirus</taxon>
        <taxon>Noxifervirus noxifer</taxon>
    </lineage>
</organism>
<dbReference type="EMBL" id="MF063068">
    <property type="protein sequence ID" value="ARV77232.1"/>
    <property type="molecule type" value="Genomic_DNA"/>
</dbReference>
<keyword evidence="2" id="KW-1185">Reference proteome</keyword>
<evidence type="ECO:0000313" key="2">
    <source>
        <dbReference type="Proteomes" id="UP000224829"/>
    </source>
</evidence>
<dbReference type="OrthoDB" id="5452at10239"/>
<proteinExistence type="predicted"/>
<gene>
    <name evidence="1" type="ORF">NOXIFER_61</name>
</gene>
<sequence length="519" mass="58818">MRLTVSKVQGTGFVEVTATHKGYDPLIWAAGAYGKVRLADPTGVFNEINAYWETCSEEILDAIWDCYVGIHGVTRSVSDSFYVAQSIRFYVNKMYSIMPMETFKHWLLLSGRLHVPNEIQDSITEGSRYTDEGQTYLKSDYMNLAIFSLAIRPMLPIWGAYIDLIQDNQKGKELDALGLILDTELIQWPTGLSVFDKLQRYIDERITDNSISMASTWKGLGSSEIPKLIMAKVIVRRLTIAVMCDPQATSIISSVHWYIRYCLNPADRTTAERVNDKKIDAKSGEDDDKTSFIDAHKIKNKVVIGDATTFEEDATRPALLAQEVDPTIDLGLLEQCLACIPDVIDHPLEVHQKRLAQWIMAKAFSPNAYPHIEKPYIHNLVATAQALLWHWGFIDIALIMQVSRFVEEGITGTSLPIATKSWPRIQPKYKEELNAAYPYLKPMRPRPGDQNPNERHTNYTIIAITNLTTEIRSANWVFHGPKALWDVSDQPKGHNIIAMPQHFKNLLTDMTLHLAKVNQ</sequence>
<dbReference type="Proteomes" id="UP000224829">
    <property type="component" value="Segment"/>
</dbReference>
<evidence type="ECO:0000313" key="1">
    <source>
        <dbReference type="EMBL" id="ARV77232.1"/>
    </source>
</evidence>
<protein>
    <submittedName>
        <fullName evidence="1">Uncharacterized protein</fullName>
    </submittedName>
</protein>
<accession>A0A1Y0SUP6</accession>
<reference evidence="1 2" key="1">
    <citation type="submission" date="2017-05" db="EMBL/GenBank/DDBJ databases">
        <authorList>
            <person name="Song R."/>
            <person name="Chenine A.L."/>
            <person name="Ruprecht R.M."/>
        </authorList>
    </citation>
    <scope>NUCLEOTIDE SEQUENCE [LARGE SCALE GENOMIC DNA]</scope>
</reference>